<reference evidence="2" key="1">
    <citation type="journal article" date="2020" name="Nature">
        <title>Giant virus diversity and host interactions through global metagenomics.</title>
        <authorList>
            <person name="Schulz F."/>
            <person name="Roux S."/>
            <person name="Paez-Espino D."/>
            <person name="Jungbluth S."/>
            <person name="Walsh D.A."/>
            <person name="Denef V.J."/>
            <person name="McMahon K.D."/>
            <person name="Konstantinidis K.T."/>
            <person name="Eloe-Fadrosh E.A."/>
            <person name="Kyrpides N.C."/>
            <person name="Woyke T."/>
        </authorList>
    </citation>
    <scope>NUCLEOTIDE SEQUENCE</scope>
    <source>
        <strain evidence="2">GVMAG-M-3300009159-65</strain>
    </source>
</reference>
<organism evidence="2">
    <name type="scientific">viral metagenome</name>
    <dbReference type="NCBI Taxonomy" id="1070528"/>
    <lineage>
        <taxon>unclassified sequences</taxon>
        <taxon>metagenomes</taxon>
        <taxon>organismal metagenomes</taxon>
    </lineage>
</organism>
<evidence type="ECO:0000256" key="1">
    <source>
        <dbReference type="SAM" id="MobiDB-lite"/>
    </source>
</evidence>
<name>A0A6C0ETN3_9ZZZZ</name>
<dbReference type="AlphaFoldDB" id="A0A6C0ETN3"/>
<feature type="region of interest" description="Disordered" evidence="1">
    <location>
        <begin position="65"/>
        <end position="85"/>
    </location>
</feature>
<protein>
    <submittedName>
        <fullName evidence="2">Uncharacterized protein</fullName>
    </submittedName>
</protein>
<feature type="compositionally biased region" description="Basic and acidic residues" evidence="1">
    <location>
        <begin position="65"/>
        <end position="82"/>
    </location>
</feature>
<dbReference type="EMBL" id="MN738938">
    <property type="protein sequence ID" value="QHT32417.1"/>
    <property type="molecule type" value="Genomic_DNA"/>
</dbReference>
<evidence type="ECO:0000313" key="2">
    <source>
        <dbReference type="EMBL" id="QHT32417.1"/>
    </source>
</evidence>
<proteinExistence type="predicted"/>
<sequence>MSGTAALAAARKRRATPDPRVEVKAVKEVKEFNVAKSSPTNPALLLLQHNHFIQKLQQDVAELKNELKNNESKDKESSKEQVNDNYKTEYLGLLEEMKEMKKVLLKVQSFSMETNLDVMKLKRLSETNIPTSPPLLNCCSEHTLERVLEEEDSV</sequence>
<accession>A0A6C0ETN3</accession>